<dbReference type="PROSITE" id="PS00107">
    <property type="entry name" value="PROTEIN_KINASE_ATP"/>
    <property type="match status" value="1"/>
</dbReference>
<dbReference type="InterPro" id="IPR008271">
    <property type="entry name" value="Ser/Thr_kinase_AS"/>
</dbReference>
<comment type="catalytic activity">
    <reaction evidence="11">
        <text>L-threonyl-[protein] + ATP = O-phospho-L-threonyl-[protein] + ADP + H(+)</text>
        <dbReference type="Rhea" id="RHEA:46608"/>
        <dbReference type="Rhea" id="RHEA-COMP:11060"/>
        <dbReference type="Rhea" id="RHEA-COMP:11605"/>
        <dbReference type="ChEBI" id="CHEBI:15378"/>
        <dbReference type="ChEBI" id="CHEBI:30013"/>
        <dbReference type="ChEBI" id="CHEBI:30616"/>
        <dbReference type="ChEBI" id="CHEBI:61977"/>
        <dbReference type="ChEBI" id="CHEBI:456216"/>
        <dbReference type="EC" id="2.7.11.1"/>
    </reaction>
</comment>
<keyword evidence="16" id="KW-0732">Signal</keyword>
<keyword evidence="10" id="KW-0472">Membrane</keyword>
<gene>
    <name evidence="18" type="ordered locus">Os09g0314800</name>
    <name evidence="18" type="ORF">OSNPB_090314800</name>
</gene>
<comment type="similarity">
    <text evidence="14">Belongs to the protein kinase superfamily.</text>
</comment>
<sequence length="294" mass="32372">IPWPSKWPLGLSVWFWACTCSRSGSGDGGGGGGGNRPSRFRYHRQCYTTPTPTTKVRASCDSCHVRRRVRTYVHVVVVVGDIHHTLVLAGDQPPLPFVFMQQQHHHPTAPQTSGGTFSDAGSERPHSISIDGGSLSYDQLAAATGGFSPDNVIGQGGFGCVYRGRLQDGTEVAIKKLKTESKQGDREFRAEADIITRVHHRNLVSLVGYCISGNDRLLVYEFVPNKTLDTHLHGDKWPPLDWQQRWKIAVGSARGLAYLHDDCSPKIIHRDVKASNILLDHGFEPKVADFGLAK</sequence>
<keyword evidence="9" id="KW-1133">Transmembrane helix</keyword>
<dbReference type="PROSITE" id="PS50011">
    <property type="entry name" value="PROTEIN_KINASE_DOM"/>
    <property type="match status" value="1"/>
</dbReference>
<dbReference type="Gramene" id="Os09t0314800-00">
    <property type="protein sequence ID" value="Os09t0314800-00"/>
    <property type="gene ID" value="Os09g0314800"/>
</dbReference>
<feature type="chain" id="PRO_5006057142" description="non-specific serine/threonine protein kinase" evidence="16">
    <location>
        <begin position="27"/>
        <end position="294"/>
    </location>
</feature>
<keyword evidence="4" id="KW-0808">Transferase</keyword>
<dbReference type="PANTHER" id="PTHR47982:SF25">
    <property type="entry name" value="NON-SPECIFIC SERINE_THREONINE PROTEIN KINASE"/>
    <property type="match status" value="1"/>
</dbReference>
<evidence type="ECO:0000256" key="14">
    <source>
        <dbReference type="RuleBase" id="RU000304"/>
    </source>
</evidence>
<feature type="region of interest" description="Disordered" evidence="15">
    <location>
        <begin position="103"/>
        <end position="125"/>
    </location>
</feature>
<evidence type="ECO:0000256" key="13">
    <source>
        <dbReference type="PROSITE-ProRule" id="PRU10141"/>
    </source>
</evidence>
<reference evidence="18 19" key="3">
    <citation type="journal article" date="2013" name="Rice">
        <title>Improvement of the Oryza sativa Nipponbare reference genome using next generation sequence and optical map data.</title>
        <authorList>
            <person name="Kawahara Y."/>
            <person name="de la Bastide M."/>
            <person name="Hamilton J.P."/>
            <person name="Kanamori H."/>
            <person name="McCombie W.R."/>
            <person name="Ouyang S."/>
            <person name="Schwartz D.C."/>
            <person name="Tanaka T."/>
            <person name="Wu J."/>
            <person name="Zhou S."/>
            <person name="Childs K.L."/>
            <person name="Davidson R.M."/>
            <person name="Lin H."/>
            <person name="Quesada-Ocampo L."/>
            <person name="Vaillancourt B."/>
            <person name="Sakai H."/>
            <person name="Lee S.S."/>
            <person name="Kim J."/>
            <person name="Numa H."/>
            <person name="Itoh T."/>
            <person name="Buell C.R."/>
            <person name="Matsumoto T."/>
        </authorList>
    </citation>
    <scope>NUCLEOTIDE SEQUENCE [LARGE SCALE GENOMIC DNA]</scope>
    <source>
        <strain evidence="19">cv. Nipponbare</strain>
    </source>
</reference>
<evidence type="ECO:0000256" key="12">
    <source>
        <dbReference type="ARBA" id="ARBA00048679"/>
    </source>
</evidence>
<evidence type="ECO:0000259" key="17">
    <source>
        <dbReference type="PROSITE" id="PS50011"/>
    </source>
</evidence>
<evidence type="ECO:0000256" key="7">
    <source>
        <dbReference type="ARBA" id="ARBA00022777"/>
    </source>
</evidence>
<keyword evidence="19" id="KW-1185">Reference proteome</keyword>
<dbReference type="PaxDb" id="39947-A0A0P0XKU7"/>
<dbReference type="SMR" id="A0A0P0XKU7"/>
<dbReference type="InterPro" id="IPR001245">
    <property type="entry name" value="Ser-Thr/Tyr_kinase_cat_dom"/>
</dbReference>
<dbReference type="FunFam" id="1.10.510.10:FF:001424">
    <property type="entry name" value="Protein kinase superfamily protein"/>
    <property type="match status" value="1"/>
</dbReference>
<evidence type="ECO:0000256" key="1">
    <source>
        <dbReference type="ARBA" id="ARBA00004162"/>
    </source>
</evidence>
<evidence type="ECO:0000256" key="2">
    <source>
        <dbReference type="ARBA" id="ARBA00012513"/>
    </source>
</evidence>
<dbReference type="STRING" id="39947.A0A0P0XKU7"/>
<comment type="catalytic activity">
    <reaction evidence="12">
        <text>L-seryl-[protein] + ATP = O-phospho-L-seryl-[protein] + ADP + H(+)</text>
        <dbReference type="Rhea" id="RHEA:17989"/>
        <dbReference type="Rhea" id="RHEA-COMP:9863"/>
        <dbReference type="Rhea" id="RHEA-COMP:11604"/>
        <dbReference type="ChEBI" id="CHEBI:15378"/>
        <dbReference type="ChEBI" id="CHEBI:29999"/>
        <dbReference type="ChEBI" id="CHEBI:30616"/>
        <dbReference type="ChEBI" id="CHEBI:83421"/>
        <dbReference type="ChEBI" id="CHEBI:456216"/>
        <dbReference type="EC" id="2.7.11.1"/>
    </reaction>
</comment>
<evidence type="ECO:0000313" key="18">
    <source>
        <dbReference type="EMBL" id="BAT07406.1"/>
    </source>
</evidence>
<evidence type="ECO:0000256" key="3">
    <source>
        <dbReference type="ARBA" id="ARBA00022527"/>
    </source>
</evidence>
<organism evidence="18 19">
    <name type="scientific">Oryza sativa subsp. japonica</name>
    <name type="common">Rice</name>
    <dbReference type="NCBI Taxonomy" id="39947"/>
    <lineage>
        <taxon>Eukaryota</taxon>
        <taxon>Viridiplantae</taxon>
        <taxon>Streptophyta</taxon>
        <taxon>Embryophyta</taxon>
        <taxon>Tracheophyta</taxon>
        <taxon>Spermatophyta</taxon>
        <taxon>Magnoliopsida</taxon>
        <taxon>Liliopsida</taxon>
        <taxon>Poales</taxon>
        <taxon>Poaceae</taxon>
        <taxon>BOP clade</taxon>
        <taxon>Oryzoideae</taxon>
        <taxon>Oryzeae</taxon>
        <taxon>Oryzinae</taxon>
        <taxon>Oryza</taxon>
        <taxon>Oryza sativa</taxon>
    </lineage>
</organism>
<feature type="binding site" evidence="13">
    <location>
        <position position="176"/>
    </location>
    <ligand>
        <name>ATP</name>
        <dbReference type="ChEBI" id="CHEBI:30616"/>
    </ligand>
</feature>
<dbReference type="eggNOG" id="KOG1187">
    <property type="taxonomic scope" value="Eukaryota"/>
</dbReference>
<dbReference type="Proteomes" id="UP000059680">
    <property type="component" value="Chromosome 9"/>
</dbReference>
<keyword evidence="7" id="KW-0418">Kinase</keyword>
<comment type="subcellular location">
    <subcellularLocation>
        <location evidence="1">Cell membrane</location>
        <topology evidence="1">Single-pass membrane protein</topology>
    </subcellularLocation>
</comment>
<proteinExistence type="inferred from homology"/>
<name>A0A0P0XKU7_ORYSJ</name>
<evidence type="ECO:0000313" key="19">
    <source>
        <dbReference type="Proteomes" id="UP000059680"/>
    </source>
</evidence>
<dbReference type="FunFam" id="3.30.200.20:FF:000395">
    <property type="entry name" value="Proline-rich receptor-like protein kinase PERK3"/>
    <property type="match status" value="1"/>
</dbReference>
<dbReference type="Pfam" id="PF07714">
    <property type="entry name" value="PK_Tyr_Ser-Thr"/>
    <property type="match status" value="1"/>
</dbReference>
<reference evidence="19" key="1">
    <citation type="journal article" date="2005" name="Nature">
        <title>The map-based sequence of the rice genome.</title>
        <authorList>
            <consortium name="International rice genome sequencing project (IRGSP)"/>
            <person name="Matsumoto T."/>
            <person name="Wu J."/>
            <person name="Kanamori H."/>
            <person name="Katayose Y."/>
            <person name="Fujisawa M."/>
            <person name="Namiki N."/>
            <person name="Mizuno H."/>
            <person name="Yamamoto K."/>
            <person name="Antonio B.A."/>
            <person name="Baba T."/>
            <person name="Sakata K."/>
            <person name="Nagamura Y."/>
            <person name="Aoki H."/>
            <person name="Arikawa K."/>
            <person name="Arita K."/>
            <person name="Bito T."/>
            <person name="Chiden Y."/>
            <person name="Fujitsuka N."/>
            <person name="Fukunaka R."/>
            <person name="Hamada M."/>
            <person name="Harada C."/>
            <person name="Hayashi A."/>
            <person name="Hijishita S."/>
            <person name="Honda M."/>
            <person name="Hosokawa S."/>
            <person name="Ichikawa Y."/>
            <person name="Idonuma A."/>
            <person name="Iijima M."/>
            <person name="Ikeda M."/>
            <person name="Ikeno M."/>
            <person name="Ito K."/>
            <person name="Ito S."/>
            <person name="Ito T."/>
            <person name="Ito Y."/>
            <person name="Ito Y."/>
            <person name="Iwabuchi A."/>
            <person name="Kamiya K."/>
            <person name="Karasawa W."/>
            <person name="Kurita K."/>
            <person name="Katagiri S."/>
            <person name="Kikuta A."/>
            <person name="Kobayashi H."/>
            <person name="Kobayashi N."/>
            <person name="Machita K."/>
            <person name="Maehara T."/>
            <person name="Masukawa M."/>
            <person name="Mizubayashi T."/>
            <person name="Mukai Y."/>
            <person name="Nagasaki H."/>
            <person name="Nagata Y."/>
            <person name="Naito S."/>
            <person name="Nakashima M."/>
            <person name="Nakama Y."/>
            <person name="Nakamichi Y."/>
            <person name="Nakamura M."/>
            <person name="Meguro A."/>
            <person name="Negishi M."/>
            <person name="Ohta I."/>
            <person name="Ohta T."/>
            <person name="Okamoto M."/>
            <person name="Ono N."/>
            <person name="Saji S."/>
            <person name="Sakaguchi M."/>
            <person name="Sakai K."/>
            <person name="Shibata M."/>
            <person name="Shimokawa T."/>
            <person name="Song J."/>
            <person name="Takazaki Y."/>
            <person name="Terasawa K."/>
            <person name="Tsugane M."/>
            <person name="Tsuji K."/>
            <person name="Ueda S."/>
            <person name="Waki K."/>
            <person name="Yamagata H."/>
            <person name="Yamamoto M."/>
            <person name="Yamamoto S."/>
            <person name="Yamane H."/>
            <person name="Yoshiki S."/>
            <person name="Yoshihara R."/>
            <person name="Yukawa K."/>
            <person name="Zhong H."/>
            <person name="Yano M."/>
            <person name="Yuan Q."/>
            <person name="Ouyang S."/>
            <person name="Liu J."/>
            <person name="Jones K.M."/>
            <person name="Gansberger K."/>
            <person name="Moffat K."/>
            <person name="Hill J."/>
            <person name="Bera J."/>
            <person name="Fadrosh D."/>
            <person name="Jin S."/>
            <person name="Johri S."/>
            <person name="Kim M."/>
            <person name="Overton L."/>
            <person name="Reardon M."/>
            <person name="Tsitrin T."/>
            <person name="Vuong H."/>
            <person name="Weaver B."/>
            <person name="Ciecko A."/>
            <person name="Tallon L."/>
            <person name="Jackson J."/>
            <person name="Pai G."/>
            <person name="Aken S.V."/>
            <person name="Utterback T."/>
            <person name="Reidmuller S."/>
            <person name="Feldblyum T."/>
            <person name="Hsiao J."/>
            <person name="Zismann V."/>
            <person name="Iobst S."/>
            <person name="de Vazeille A.R."/>
            <person name="Buell C.R."/>
            <person name="Ying K."/>
            <person name="Li Y."/>
            <person name="Lu T."/>
            <person name="Huang Y."/>
            <person name="Zhao Q."/>
            <person name="Feng Q."/>
            <person name="Zhang L."/>
            <person name="Zhu J."/>
            <person name="Weng Q."/>
            <person name="Mu J."/>
            <person name="Lu Y."/>
            <person name="Fan D."/>
            <person name="Liu Y."/>
            <person name="Guan J."/>
            <person name="Zhang Y."/>
            <person name="Yu S."/>
            <person name="Liu X."/>
            <person name="Zhang Y."/>
            <person name="Hong G."/>
            <person name="Han B."/>
            <person name="Choisne N."/>
            <person name="Demange N."/>
            <person name="Orjeda G."/>
            <person name="Samain S."/>
            <person name="Cattolico L."/>
            <person name="Pelletier E."/>
            <person name="Couloux A."/>
            <person name="Segurens B."/>
            <person name="Wincker P."/>
            <person name="D'Hont A."/>
            <person name="Scarpelli C."/>
            <person name="Weissenbach J."/>
            <person name="Salanoubat M."/>
            <person name="Quetier F."/>
            <person name="Yu Y."/>
            <person name="Kim H.R."/>
            <person name="Rambo T."/>
            <person name="Currie J."/>
            <person name="Collura K."/>
            <person name="Luo M."/>
            <person name="Yang T."/>
            <person name="Ammiraju J.S.S."/>
            <person name="Engler F."/>
            <person name="Soderlund C."/>
            <person name="Wing R.A."/>
            <person name="Palmer L.E."/>
            <person name="de la Bastide M."/>
            <person name="Spiegel L."/>
            <person name="Nascimento L."/>
            <person name="Zutavern T."/>
            <person name="O'Shaughnessy A."/>
            <person name="Dike S."/>
            <person name="Dedhia N."/>
            <person name="Preston R."/>
            <person name="Balija V."/>
            <person name="McCombie W.R."/>
            <person name="Chow T."/>
            <person name="Chen H."/>
            <person name="Chung M."/>
            <person name="Chen C."/>
            <person name="Shaw J."/>
            <person name="Wu H."/>
            <person name="Hsiao K."/>
            <person name="Chao Y."/>
            <person name="Chu M."/>
            <person name="Cheng C."/>
            <person name="Hour A."/>
            <person name="Lee P."/>
            <person name="Lin S."/>
            <person name="Lin Y."/>
            <person name="Liou J."/>
            <person name="Liu S."/>
            <person name="Hsing Y."/>
            <person name="Raghuvanshi S."/>
            <person name="Mohanty A."/>
            <person name="Bharti A.K."/>
            <person name="Gaur A."/>
            <person name="Gupta V."/>
            <person name="Kumar D."/>
            <person name="Ravi V."/>
            <person name="Vij S."/>
            <person name="Kapur A."/>
            <person name="Khurana P."/>
            <person name="Khurana P."/>
            <person name="Khurana J.P."/>
            <person name="Tyagi A.K."/>
            <person name="Gaikwad K."/>
            <person name="Singh A."/>
            <person name="Dalal V."/>
            <person name="Srivastava S."/>
            <person name="Dixit A."/>
            <person name="Pal A.K."/>
            <person name="Ghazi I.A."/>
            <person name="Yadav M."/>
            <person name="Pandit A."/>
            <person name="Bhargava A."/>
            <person name="Sureshbabu K."/>
            <person name="Batra K."/>
            <person name="Sharma T.R."/>
            <person name="Mohapatra T."/>
            <person name="Singh N.K."/>
            <person name="Messing J."/>
            <person name="Nelson A.B."/>
            <person name="Fuks G."/>
            <person name="Kavchok S."/>
            <person name="Keizer G."/>
            <person name="Linton E."/>
            <person name="Llaca V."/>
            <person name="Song R."/>
            <person name="Tanyolac B."/>
            <person name="Young S."/>
            <person name="Ho-Il K."/>
            <person name="Hahn J.H."/>
            <person name="Sangsakoo G."/>
            <person name="Vanavichit A."/>
            <person name="de Mattos Luiz.A.T."/>
            <person name="Zimmer P.D."/>
            <person name="Malone G."/>
            <person name="Dellagostin O."/>
            <person name="de Oliveira A.C."/>
            <person name="Bevan M."/>
            <person name="Bancroft I."/>
            <person name="Minx P."/>
            <person name="Cordum H."/>
            <person name="Wilson R."/>
            <person name="Cheng Z."/>
            <person name="Jin W."/>
            <person name="Jiang J."/>
            <person name="Leong S.A."/>
            <person name="Iwama H."/>
            <person name="Gojobori T."/>
            <person name="Itoh T."/>
            <person name="Niimura Y."/>
            <person name="Fujii Y."/>
            <person name="Habara T."/>
            <person name="Sakai H."/>
            <person name="Sato Y."/>
            <person name="Wilson G."/>
            <person name="Kumar K."/>
            <person name="McCouch S."/>
            <person name="Juretic N."/>
            <person name="Hoen D."/>
            <person name="Wright S."/>
            <person name="Bruskiewich R."/>
            <person name="Bureau T."/>
            <person name="Miyao A."/>
            <person name="Hirochika H."/>
            <person name="Nishikawa T."/>
            <person name="Kadowaki K."/>
            <person name="Sugiura M."/>
            <person name="Burr B."/>
            <person name="Sasaki T."/>
        </authorList>
    </citation>
    <scope>NUCLEOTIDE SEQUENCE [LARGE SCALE GENOMIC DNA]</scope>
    <source>
        <strain evidence="19">cv. Nipponbare</strain>
    </source>
</reference>
<dbReference type="PROSITE" id="PS00108">
    <property type="entry name" value="PROTEIN_KINASE_ST"/>
    <property type="match status" value="1"/>
</dbReference>
<evidence type="ECO:0000256" key="9">
    <source>
        <dbReference type="ARBA" id="ARBA00022989"/>
    </source>
</evidence>
<dbReference type="PANTHER" id="PTHR47982">
    <property type="entry name" value="PROLINE-RICH RECEPTOR-LIKE PROTEIN KINASE PERK4"/>
    <property type="match status" value="1"/>
</dbReference>
<accession>A0A0P0XKU7</accession>
<dbReference type="InterPro" id="IPR047117">
    <property type="entry name" value="PERK1-13-like"/>
</dbReference>
<dbReference type="EMBL" id="AP014965">
    <property type="protein sequence ID" value="BAT07406.1"/>
    <property type="molecule type" value="Genomic_DNA"/>
</dbReference>
<keyword evidence="3 14" id="KW-0723">Serine/threonine-protein kinase</keyword>
<dbReference type="Gene3D" id="3.30.200.20">
    <property type="entry name" value="Phosphorylase Kinase, domain 1"/>
    <property type="match status" value="1"/>
</dbReference>
<keyword evidence="8 13" id="KW-0067">ATP-binding</keyword>
<evidence type="ECO:0000256" key="6">
    <source>
        <dbReference type="ARBA" id="ARBA00022741"/>
    </source>
</evidence>
<keyword evidence="5" id="KW-0812">Transmembrane</keyword>
<evidence type="ECO:0000256" key="16">
    <source>
        <dbReference type="SAM" id="SignalP"/>
    </source>
</evidence>
<dbReference type="EC" id="2.7.11.1" evidence="2"/>
<dbReference type="InterPro" id="IPR017441">
    <property type="entry name" value="Protein_kinase_ATP_BS"/>
</dbReference>
<evidence type="ECO:0000256" key="10">
    <source>
        <dbReference type="ARBA" id="ARBA00023136"/>
    </source>
</evidence>
<dbReference type="InterPro" id="IPR000719">
    <property type="entry name" value="Prot_kinase_dom"/>
</dbReference>
<dbReference type="SMART" id="SM00220">
    <property type="entry name" value="S_TKc"/>
    <property type="match status" value="1"/>
</dbReference>
<dbReference type="InParanoid" id="A0A0P0XKU7"/>
<dbReference type="Gene3D" id="1.10.510.10">
    <property type="entry name" value="Transferase(Phosphotransferase) domain 1"/>
    <property type="match status" value="1"/>
</dbReference>
<keyword evidence="6 13" id="KW-0547">Nucleotide-binding</keyword>
<dbReference type="GO" id="GO:0004674">
    <property type="term" value="F:protein serine/threonine kinase activity"/>
    <property type="evidence" value="ECO:0007669"/>
    <property type="project" value="UniProtKB-KW"/>
</dbReference>
<protein>
    <recommendedName>
        <fullName evidence="2">non-specific serine/threonine protein kinase</fullName>
        <ecNumber evidence="2">2.7.11.1</ecNumber>
    </recommendedName>
</protein>
<dbReference type="AlphaFoldDB" id="A0A0P0XKU7"/>
<evidence type="ECO:0000256" key="5">
    <source>
        <dbReference type="ARBA" id="ARBA00022692"/>
    </source>
</evidence>
<evidence type="ECO:0000256" key="15">
    <source>
        <dbReference type="SAM" id="MobiDB-lite"/>
    </source>
</evidence>
<feature type="non-terminal residue" evidence="18">
    <location>
        <position position="294"/>
    </location>
</feature>
<dbReference type="GO" id="GO:0005524">
    <property type="term" value="F:ATP binding"/>
    <property type="evidence" value="ECO:0007669"/>
    <property type="project" value="UniProtKB-UniRule"/>
</dbReference>
<reference evidence="18 19" key="2">
    <citation type="journal article" date="2013" name="Plant Cell Physiol.">
        <title>Rice Annotation Project Database (RAP-DB): an integrative and interactive database for rice genomics.</title>
        <authorList>
            <person name="Sakai H."/>
            <person name="Lee S.S."/>
            <person name="Tanaka T."/>
            <person name="Numa H."/>
            <person name="Kim J."/>
            <person name="Kawahara Y."/>
            <person name="Wakimoto H."/>
            <person name="Yang C.C."/>
            <person name="Iwamoto M."/>
            <person name="Abe T."/>
            <person name="Yamada Y."/>
            <person name="Muto A."/>
            <person name="Inokuchi H."/>
            <person name="Ikemura T."/>
            <person name="Matsumoto T."/>
            <person name="Sasaki T."/>
            <person name="Itoh T."/>
        </authorList>
    </citation>
    <scope>NUCLEOTIDE SEQUENCE [LARGE SCALE GENOMIC DNA]</scope>
    <source>
        <strain evidence="19">cv. Nipponbare</strain>
    </source>
</reference>
<dbReference type="GO" id="GO:0005886">
    <property type="term" value="C:plasma membrane"/>
    <property type="evidence" value="ECO:0000318"/>
    <property type="project" value="GO_Central"/>
</dbReference>
<dbReference type="InterPro" id="IPR011009">
    <property type="entry name" value="Kinase-like_dom_sf"/>
</dbReference>
<evidence type="ECO:0000256" key="8">
    <source>
        <dbReference type="ARBA" id="ARBA00022840"/>
    </source>
</evidence>
<evidence type="ECO:0000256" key="4">
    <source>
        <dbReference type="ARBA" id="ARBA00022679"/>
    </source>
</evidence>
<feature type="domain" description="Protein kinase" evidence="17">
    <location>
        <begin position="147"/>
        <end position="294"/>
    </location>
</feature>
<evidence type="ECO:0000256" key="11">
    <source>
        <dbReference type="ARBA" id="ARBA00047899"/>
    </source>
</evidence>
<dbReference type="SUPFAM" id="SSF56112">
    <property type="entry name" value="Protein kinase-like (PK-like)"/>
    <property type="match status" value="1"/>
</dbReference>
<feature type="signal peptide" evidence="16">
    <location>
        <begin position="1"/>
        <end position="26"/>
    </location>
</feature>